<keyword evidence="1" id="KW-0812">Transmembrane</keyword>
<sequence>MTSLSSLAPLGEVHSGLTSLLYIHVVLELQNQFRQLSALQIWLQMICVMTFQLCPQPLILYHLMMIPPRKMSHHPLCHPNPVVFSSCSLETELGKQRKAPED</sequence>
<proteinExistence type="predicted"/>
<keyword evidence="1" id="KW-1133">Transmembrane helix</keyword>
<accession>A0A7C9DMT8</accession>
<reference evidence="2" key="1">
    <citation type="journal article" date="2013" name="J. Plant Res.">
        <title>Effect of fungi and light on seed germination of three Opuntia species from semiarid lands of central Mexico.</title>
        <authorList>
            <person name="Delgado-Sanchez P."/>
            <person name="Jimenez-Bremont J.F."/>
            <person name="Guerrero-Gonzalez Mde L."/>
            <person name="Flores J."/>
        </authorList>
    </citation>
    <scope>NUCLEOTIDE SEQUENCE</scope>
    <source>
        <tissue evidence="2">Cladode</tissue>
    </source>
</reference>
<dbReference type="AlphaFoldDB" id="A0A7C9DMT8"/>
<feature type="transmembrane region" description="Helical" evidence="1">
    <location>
        <begin position="41"/>
        <end position="63"/>
    </location>
</feature>
<organism evidence="2">
    <name type="scientific">Opuntia streptacantha</name>
    <name type="common">Prickly pear cactus</name>
    <name type="synonym">Opuntia cardona</name>
    <dbReference type="NCBI Taxonomy" id="393608"/>
    <lineage>
        <taxon>Eukaryota</taxon>
        <taxon>Viridiplantae</taxon>
        <taxon>Streptophyta</taxon>
        <taxon>Embryophyta</taxon>
        <taxon>Tracheophyta</taxon>
        <taxon>Spermatophyta</taxon>
        <taxon>Magnoliopsida</taxon>
        <taxon>eudicotyledons</taxon>
        <taxon>Gunneridae</taxon>
        <taxon>Pentapetalae</taxon>
        <taxon>Caryophyllales</taxon>
        <taxon>Cactineae</taxon>
        <taxon>Cactaceae</taxon>
        <taxon>Opuntioideae</taxon>
        <taxon>Opuntia</taxon>
    </lineage>
</organism>
<reference evidence="2" key="2">
    <citation type="submission" date="2020-07" db="EMBL/GenBank/DDBJ databases">
        <authorList>
            <person name="Vera ALvarez R."/>
            <person name="Arias-Moreno D.M."/>
            <person name="Jimenez-Jacinto V."/>
            <person name="Jimenez-Bremont J.F."/>
            <person name="Swaminathan K."/>
            <person name="Moose S.P."/>
            <person name="Guerrero-Gonzalez M.L."/>
            <person name="Marino-Ramirez L."/>
            <person name="Landsman D."/>
            <person name="Rodriguez-Kessler M."/>
            <person name="Delgado-Sanchez P."/>
        </authorList>
    </citation>
    <scope>NUCLEOTIDE SEQUENCE</scope>
    <source>
        <tissue evidence="2">Cladode</tissue>
    </source>
</reference>
<protein>
    <submittedName>
        <fullName evidence="2">Uncharacterized protein</fullName>
    </submittedName>
</protein>
<keyword evidence="1" id="KW-0472">Membrane</keyword>
<dbReference type="EMBL" id="GISG01137597">
    <property type="protein sequence ID" value="MBA4644263.1"/>
    <property type="molecule type" value="Transcribed_RNA"/>
</dbReference>
<evidence type="ECO:0000313" key="2">
    <source>
        <dbReference type="EMBL" id="MBA4644263.1"/>
    </source>
</evidence>
<name>A0A7C9DMT8_OPUST</name>
<evidence type="ECO:0000256" key="1">
    <source>
        <dbReference type="SAM" id="Phobius"/>
    </source>
</evidence>